<dbReference type="STRING" id="93064.BRX40_00525"/>
<dbReference type="Pfam" id="PF02770">
    <property type="entry name" value="Acyl-CoA_dh_M"/>
    <property type="match status" value="1"/>
</dbReference>
<dbReference type="InterPro" id="IPR036250">
    <property type="entry name" value="AcylCo_DH-like_C"/>
</dbReference>
<proteinExistence type="inferred from homology"/>
<feature type="domain" description="Acyl-CoA dehydrogenase/oxidase C-terminal" evidence="6">
    <location>
        <begin position="198"/>
        <end position="332"/>
    </location>
</feature>
<comment type="similarity">
    <text evidence="2">Belongs to the acyl-CoA dehydrogenase family.</text>
</comment>
<dbReference type="EMBL" id="QQWO01000015">
    <property type="protein sequence ID" value="RSV00705.1"/>
    <property type="molecule type" value="Genomic_DNA"/>
</dbReference>
<feature type="domain" description="Acyl-CoA oxidase/dehydrogenase middle" evidence="7">
    <location>
        <begin position="468"/>
        <end position="560"/>
    </location>
</feature>
<dbReference type="SUPFAM" id="SSF47203">
    <property type="entry name" value="Acyl-CoA dehydrogenase C-terminal domain-like"/>
    <property type="match status" value="2"/>
</dbReference>
<evidence type="ECO:0000313" key="10">
    <source>
        <dbReference type="EMBL" id="RSV00705.1"/>
    </source>
</evidence>
<dbReference type="InterPro" id="IPR037069">
    <property type="entry name" value="AcylCoA_DH/ox_N_sf"/>
</dbReference>
<dbReference type="AlphaFoldDB" id="A0A1L6J5N1"/>
<evidence type="ECO:0000259" key="7">
    <source>
        <dbReference type="Pfam" id="PF02770"/>
    </source>
</evidence>
<dbReference type="Proteomes" id="UP000185161">
    <property type="component" value="Chromosome"/>
</dbReference>
<dbReference type="OrthoDB" id="9780544at2"/>
<feature type="domain" description="Acyl-CoA dehydrogenase/oxidase N-terminal" evidence="8">
    <location>
        <begin position="6"/>
        <end position="98"/>
    </location>
</feature>
<reference evidence="9" key="1">
    <citation type="submission" date="2016-12" db="EMBL/GenBank/DDBJ databases">
        <title>Whole genome sequencing of Sphingomonas koreensis.</title>
        <authorList>
            <person name="Conlan S."/>
            <person name="Thomas P.J."/>
            <person name="Mullikin J."/>
            <person name="Palmore T.N."/>
            <person name="Frank K.M."/>
            <person name="Segre J.A."/>
        </authorList>
    </citation>
    <scope>NUCLEOTIDE SEQUENCE</scope>
    <source>
        <strain evidence="9">ABOJV</strain>
    </source>
</reference>
<evidence type="ECO:0000259" key="6">
    <source>
        <dbReference type="Pfam" id="PF00441"/>
    </source>
</evidence>
<evidence type="ECO:0000313" key="11">
    <source>
        <dbReference type="Proteomes" id="UP000185161"/>
    </source>
</evidence>
<dbReference type="InterPro" id="IPR006091">
    <property type="entry name" value="Acyl-CoA_Oxase/DH_mid-dom"/>
</dbReference>
<evidence type="ECO:0000256" key="2">
    <source>
        <dbReference type="ARBA" id="ARBA00009347"/>
    </source>
</evidence>
<keyword evidence="11" id="KW-1185">Reference proteome</keyword>
<dbReference type="Gene3D" id="2.40.110.10">
    <property type="entry name" value="Butyryl-CoA Dehydrogenase, subunit A, domain 2"/>
    <property type="match status" value="1"/>
</dbReference>
<dbReference type="PANTHER" id="PTHR43292:SF3">
    <property type="entry name" value="ACYL-COA DEHYDROGENASE FADE29"/>
    <property type="match status" value="1"/>
</dbReference>
<dbReference type="GO" id="GO:0016627">
    <property type="term" value="F:oxidoreductase activity, acting on the CH-CH group of donors"/>
    <property type="evidence" value="ECO:0007669"/>
    <property type="project" value="InterPro"/>
</dbReference>
<dbReference type="InterPro" id="IPR009100">
    <property type="entry name" value="AcylCoA_DH/oxidase_NM_dom_sf"/>
</dbReference>
<dbReference type="InterPro" id="IPR013786">
    <property type="entry name" value="AcylCoA_DH/ox_N"/>
</dbReference>
<dbReference type="Proteomes" id="UP000286681">
    <property type="component" value="Unassembled WGS sequence"/>
</dbReference>
<keyword evidence="3" id="KW-0285">Flavoprotein</keyword>
<evidence type="ECO:0000256" key="1">
    <source>
        <dbReference type="ARBA" id="ARBA00001974"/>
    </source>
</evidence>
<dbReference type="Pfam" id="PF00441">
    <property type="entry name" value="Acyl-CoA_dh_1"/>
    <property type="match status" value="2"/>
</dbReference>
<reference evidence="11" key="2">
    <citation type="submission" date="2016-12" db="EMBL/GenBank/DDBJ databases">
        <title>Whole genome sequencing of Sphingomonas sp. ABOJV.</title>
        <authorList>
            <person name="Conlan S."/>
            <person name="Thomas P.J."/>
            <person name="Mullikin J."/>
            <person name="Palmore T.N."/>
            <person name="Frank K.M."/>
            <person name="Segre J.A."/>
        </authorList>
    </citation>
    <scope>NUCLEOTIDE SEQUENCE [LARGE SCALE GENOMIC DNA]</scope>
    <source>
        <strain evidence="11">ABOJV</strain>
    </source>
</reference>
<name>A0A1L6J5N1_9SPHN</name>
<evidence type="ECO:0000256" key="3">
    <source>
        <dbReference type="ARBA" id="ARBA00022630"/>
    </source>
</evidence>
<dbReference type="Gene3D" id="1.10.540.10">
    <property type="entry name" value="Acyl-CoA dehydrogenase/oxidase, N-terminal domain"/>
    <property type="match status" value="2"/>
</dbReference>
<dbReference type="RefSeq" id="WP_075150303.1">
    <property type="nucleotide sequence ID" value="NZ_CP018820.1"/>
</dbReference>
<comment type="cofactor">
    <cofactor evidence="1">
        <name>FAD</name>
        <dbReference type="ChEBI" id="CHEBI:57692"/>
    </cofactor>
</comment>
<feature type="domain" description="Acyl-CoA dehydrogenase/oxidase C-terminal" evidence="6">
    <location>
        <begin position="573"/>
        <end position="723"/>
    </location>
</feature>
<keyword evidence="5" id="KW-0560">Oxidoreductase</keyword>
<dbReference type="EMBL" id="CP018820">
    <property type="protein sequence ID" value="APR51116.1"/>
    <property type="molecule type" value="Genomic_DNA"/>
</dbReference>
<dbReference type="Pfam" id="PF02771">
    <property type="entry name" value="Acyl-CoA_dh_N"/>
    <property type="match status" value="1"/>
</dbReference>
<dbReference type="InterPro" id="IPR052161">
    <property type="entry name" value="Mycobact_Acyl-CoA_DH"/>
</dbReference>
<keyword evidence="4" id="KW-0274">FAD</keyword>
<protein>
    <submittedName>
        <fullName evidence="10">Acyl-CoA dehydrogenase</fullName>
    </submittedName>
</protein>
<evidence type="ECO:0000256" key="4">
    <source>
        <dbReference type="ARBA" id="ARBA00022827"/>
    </source>
</evidence>
<evidence type="ECO:0000313" key="9">
    <source>
        <dbReference type="EMBL" id="APR51116.1"/>
    </source>
</evidence>
<dbReference type="GeneID" id="44131040"/>
<dbReference type="InterPro" id="IPR046373">
    <property type="entry name" value="Acyl-CoA_Oxase/DH_mid-dom_sf"/>
</dbReference>
<evidence type="ECO:0000313" key="12">
    <source>
        <dbReference type="Proteomes" id="UP000286681"/>
    </source>
</evidence>
<organism evidence="9 11">
    <name type="scientific">Sphingomonas koreensis</name>
    <dbReference type="NCBI Taxonomy" id="93064"/>
    <lineage>
        <taxon>Bacteria</taxon>
        <taxon>Pseudomonadati</taxon>
        <taxon>Pseudomonadota</taxon>
        <taxon>Alphaproteobacteria</taxon>
        <taxon>Sphingomonadales</taxon>
        <taxon>Sphingomonadaceae</taxon>
        <taxon>Sphingomonas</taxon>
    </lineage>
</organism>
<accession>A0A1L6J5N1</accession>
<dbReference type="Gene3D" id="1.20.140.10">
    <property type="entry name" value="Butyryl-CoA Dehydrogenase, subunit A, domain 3"/>
    <property type="match status" value="2"/>
</dbReference>
<reference evidence="10 12" key="3">
    <citation type="submission" date="2018-07" db="EMBL/GenBank/DDBJ databases">
        <title>Genomic and Epidemiologic Investigation of an Indolent Hospital Outbreak.</title>
        <authorList>
            <person name="Johnson R.C."/>
            <person name="Deming C."/>
            <person name="Conlan S."/>
            <person name="Zellmer C.J."/>
            <person name="Michelin A.V."/>
            <person name="Lee-Lin S."/>
            <person name="Thomas P.J."/>
            <person name="Park M."/>
            <person name="Weingarten R.A."/>
            <person name="Less J."/>
            <person name="Dekker J.P."/>
            <person name="Frank K.M."/>
            <person name="Musser K.A."/>
            <person name="Mcquiston J.R."/>
            <person name="Henderson D.K."/>
            <person name="Lau A.F."/>
            <person name="Palmore T.N."/>
            <person name="Segre J.A."/>
        </authorList>
    </citation>
    <scope>NUCLEOTIDE SEQUENCE [LARGE SCALE GENOMIC DNA]</scope>
    <source>
        <strain evidence="10 12">SK-NIH.Env10_0317</strain>
    </source>
</reference>
<dbReference type="SUPFAM" id="SSF56645">
    <property type="entry name" value="Acyl-CoA dehydrogenase NM domain-like"/>
    <property type="match status" value="2"/>
</dbReference>
<dbReference type="GO" id="GO:0005886">
    <property type="term" value="C:plasma membrane"/>
    <property type="evidence" value="ECO:0007669"/>
    <property type="project" value="TreeGrafter"/>
</dbReference>
<gene>
    <name evidence="9" type="ORF">BRX40_00525</name>
    <name evidence="10" type="ORF">CA257_16645</name>
</gene>
<dbReference type="KEGG" id="skr:BRX40_00525"/>
<dbReference type="InterPro" id="IPR009075">
    <property type="entry name" value="AcylCo_DH/oxidase_C"/>
</dbReference>
<evidence type="ECO:0000256" key="5">
    <source>
        <dbReference type="ARBA" id="ARBA00023002"/>
    </source>
</evidence>
<dbReference type="PANTHER" id="PTHR43292">
    <property type="entry name" value="ACYL-COA DEHYDROGENASE"/>
    <property type="match status" value="1"/>
</dbReference>
<sequence>MKLALSESQSMLKDTVARLFADEATPERLRAAEDTGVDQPLWDKLVELGIVGIRAIEPQDGGMTLMDAAIVAEEAGRHVAPVPLIEAIVAIALLHRTGAPAALLSAVDSGAIATLALNPVVPGVAQPVLGGSRAHVVLALDGNDLVALTGLNAAKAPNIAAAAVANLDLSCGAGERFVLATGDTAVSQFAAACEEWKVLTAAYLAGLGRRALELAAAYSVERHAYGSPIGAYQGIAHPMADAATHMDGAKLLAWRAIASIAAGDAKGGARAAMAYWWAAHSVDQAVQHSVRTFGGYGLSLEYDVQLYFRRAKLLSLIAGDPNAELDRIAARLWDGETVALPRAGEVEIDFEWGAEADAYAAELRSFVEGQMTPDIEAKKHHSTAGHHPGFHKKLAEAGHAYPDLGADGQKVRSRYEVMAAAPMWEDIGWTRTPLAVTEFVAKMAQLWSQPETKEEIVGAIARGEALGALGFSEPQSGSDVFGTKFSAVREGDEWVLNGQKMFTTNGHQADYILMLTRTDNSGKKHQGLTMFIMPMKLPGIELHPVYTLQDEKTNITYFTDVRISDRYRIGEVGDGARVMASALGFEHGGSGYHAAQSAMMRRALTWARKPSGNGAAPIDNPFLRRVLARAAINDEVADVLCRRQVWADVEGIHDISFGPMAKMFTTETMYRDASAIVEAGAPGSLVRGVDPDMDYVETTMRRAIAMTVYGGTSEVHRSLIAEKSLGMPKSRS</sequence>
<dbReference type="GO" id="GO:0050660">
    <property type="term" value="F:flavin adenine dinucleotide binding"/>
    <property type="evidence" value="ECO:0007669"/>
    <property type="project" value="InterPro"/>
</dbReference>
<evidence type="ECO:0000259" key="8">
    <source>
        <dbReference type="Pfam" id="PF02771"/>
    </source>
</evidence>